<dbReference type="Pfam" id="PF19200">
    <property type="entry name" value="MupG_N"/>
    <property type="match status" value="1"/>
</dbReference>
<dbReference type="OrthoDB" id="5809921at2"/>
<dbReference type="Pfam" id="PF05913">
    <property type="entry name" value="MupG_C"/>
    <property type="match status" value="1"/>
</dbReference>
<feature type="domain" description="6-phospho-N-acetylmuramidase C-terminal" evidence="1">
    <location>
        <begin position="246"/>
        <end position="347"/>
    </location>
</feature>
<evidence type="ECO:0000259" key="1">
    <source>
        <dbReference type="Pfam" id="PF05913"/>
    </source>
</evidence>
<dbReference type="PANTHER" id="PTHR38435">
    <property type="match status" value="1"/>
</dbReference>
<dbReference type="AlphaFoldDB" id="A0A242KCU1"/>
<organism evidence="3">
    <name type="scientific">Candidatus Enterococcus clewellii</name>
    <dbReference type="NCBI Taxonomy" id="1834193"/>
    <lineage>
        <taxon>Bacteria</taxon>
        <taxon>Bacillati</taxon>
        <taxon>Bacillota</taxon>
        <taxon>Bacilli</taxon>
        <taxon>Lactobacillales</taxon>
        <taxon>Enterococcaceae</taxon>
        <taxon>Enterococcus</taxon>
    </lineage>
</organism>
<dbReference type="InterPro" id="IPR029000">
    <property type="entry name" value="Cyclophilin-like_dom_sf"/>
</dbReference>
<dbReference type="SUPFAM" id="SSF51445">
    <property type="entry name" value="(Trans)glycosidases"/>
    <property type="match status" value="1"/>
</dbReference>
<dbReference type="Gene3D" id="3.20.20.70">
    <property type="entry name" value="Aldolase class I"/>
    <property type="match status" value="1"/>
</dbReference>
<dbReference type="InterPro" id="IPR008589">
    <property type="entry name" value="MupG"/>
</dbReference>
<dbReference type="SUPFAM" id="SSF50891">
    <property type="entry name" value="Cyclophilin-like"/>
    <property type="match status" value="1"/>
</dbReference>
<dbReference type="InterPro" id="IPR017853">
    <property type="entry name" value="GH"/>
</dbReference>
<reference evidence="4" key="3">
    <citation type="submission" date="2024-03" db="EMBL/GenBank/DDBJ databases">
        <title>The Genome Sequence of Enterococcus sp. DIV0242b.</title>
        <authorList>
            <consortium name="The Broad Institute Genomics Platform"/>
            <consortium name="The Broad Institute Microbial Omics Core"/>
            <consortium name="The Broad Institute Genomic Center for Infectious Diseases"/>
            <person name="Earl A."/>
            <person name="Manson A."/>
            <person name="Gilmore M."/>
            <person name="Schwartman J."/>
            <person name="Shea T."/>
            <person name="Abouelleil A."/>
            <person name="Cao P."/>
            <person name="Chapman S."/>
            <person name="Cusick C."/>
            <person name="Young S."/>
            <person name="Neafsey D."/>
            <person name="Nusbaum C."/>
            <person name="Birren B."/>
        </authorList>
    </citation>
    <scope>NUCLEOTIDE SEQUENCE</scope>
    <source>
        <strain evidence="4">9E7_DIV0242</strain>
    </source>
</reference>
<evidence type="ECO:0000259" key="2">
    <source>
        <dbReference type="Pfam" id="PF19200"/>
    </source>
</evidence>
<dbReference type="InterPro" id="IPR043797">
    <property type="entry name" value="MupG_N"/>
</dbReference>
<feature type="domain" description="6-phospho-N-acetylmuramidase N-terminal" evidence="2">
    <location>
        <begin position="2"/>
        <end position="229"/>
    </location>
</feature>
<reference evidence="4" key="2">
    <citation type="submission" date="2017-05" db="EMBL/GenBank/DDBJ databases">
        <authorList>
            <consortium name="The Broad Institute Genomics Platform"/>
            <consortium name="The Broad Institute Genomic Center for Infectious Diseases"/>
            <person name="Earl A."/>
            <person name="Manson A."/>
            <person name="Schwartman J."/>
            <person name="Gilmore M."/>
            <person name="Abouelleil A."/>
            <person name="Cao P."/>
            <person name="Chapman S."/>
            <person name="Cusick C."/>
            <person name="Shea T."/>
            <person name="Young S."/>
            <person name="Neafsey D."/>
            <person name="Nusbaum C."/>
            <person name="Birren B."/>
        </authorList>
    </citation>
    <scope>NUCLEOTIDE SEQUENCE</scope>
    <source>
        <strain evidence="4">9E7_DIV0242</strain>
    </source>
</reference>
<dbReference type="Proteomes" id="UP000195141">
    <property type="component" value="Chromosome"/>
</dbReference>
<gene>
    <name evidence="4" type="ORF">A5888_000129</name>
    <name evidence="3" type="ORF">A5888_000174</name>
</gene>
<dbReference type="EMBL" id="NGMM01000001">
    <property type="protein sequence ID" value="OTP18360.1"/>
    <property type="molecule type" value="Genomic_DNA"/>
</dbReference>
<protein>
    <recommendedName>
        <fullName evidence="6">DUF871 domain-containing protein</fullName>
    </recommendedName>
</protein>
<name>A0A242KCU1_9ENTE</name>
<dbReference type="PANTHER" id="PTHR38435:SF2">
    <property type="entry name" value="DUF871 DOMAIN-CONTAINING PROTEIN"/>
    <property type="match status" value="1"/>
</dbReference>
<evidence type="ECO:0000313" key="3">
    <source>
        <dbReference type="EMBL" id="OTP18360.1"/>
    </source>
</evidence>
<proteinExistence type="predicted"/>
<dbReference type="InterPro" id="IPR043894">
    <property type="entry name" value="MupG_C"/>
</dbReference>
<dbReference type="EMBL" id="CP147247">
    <property type="protein sequence ID" value="WYJ88410.1"/>
    <property type="molecule type" value="Genomic_DNA"/>
</dbReference>
<dbReference type="Gene3D" id="2.40.100.10">
    <property type="entry name" value="Cyclophilin-like"/>
    <property type="match status" value="1"/>
</dbReference>
<evidence type="ECO:0008006" key="6">
    <source>
        <dbReference type="Google" id="ProtNLM"/>
    </source>
</evidence>
<evidence type="ECO:0000313" key="5">
    <source>
        <dbReference type="Proteomes" id="UP000195141"/>
    </source>
</evidence>
<sequence length="362" mass="41204">MYGISVFLGQEMTAETKCYIRQMSGTGFKGIFTSLHIPEEDASLYLERLRKLGAIAKSEKMKLMVDISGDALERAGFSFERINELLELGVTGLRMDYAITNEQMAKLSHELTIGLNASTLTEADIRELQTADANFDNFEAWHNYYPRPETGLDQKTFDEKNGWLKENNIRVYAFVSGNKELRGPLFEGLPTVEQYRYSNPLAAGLKLKKLQVDGVYIGDPQIDQRTIRQYDFYLNQNLLVLETIDIGSQYYAYVLGEHSNRYDDARDVVRSAEARFREIPMIKPEFIRERAIGSVTVDNVGYSRYMGEIQVVKNVLPKDEKVNVVSEIVKEDLMLIQAITGGTKFKLVKKGFFENESGKSNN</sequence>
<evidence type="ECO:0000313" key="4">
    <source>
        <dbReference type="EMBL" id="WYJ88410.1"/>
    </source>
</evidence>
<dbReference type="RefSeq" id="WP_086347357.1">
    <property type="nucleotide sequence ID" value="NZ_CP147247.1"/>
</dbReference>
<reference evidence="3" key="1">
    <citation type="submission" date="2017-05" db="EMBL/GenBank/DDBJ databases">
        <title>The Genome Sequence of Enterococcus sp. 9E7_DIV0242.</title>
        <authorList>
            <consortium name="The Broad Institute Genomics Platform"/>
            <consortium name="The Broad Institute Genomic Center for Infectious Diseases"/>
            <person name="Earl A."/>
            <person name="Manson A."/>
            <person name="Schwartman J."/>
            <person name="Gilmore M."/>
            <person name="Abouelleil A."/>
            <person name="Cao P."/>
            <person name="Chapman S."/>
            <person name="Cusick C."/>
            <person name="Shea T."/>
            <person name="Young S."/>
            <person name="Neafsey D."/>
            <person name="Nusbaum C."/>
            <person name="Birren B."/>
        </authorList>
    </citation>
    <scope>NUCLEOTIDE SEQUENCE [LARGE SCALE GENOMIC DNA]</scope>
    <source>
        <strain evidence="3">9E7_DIV0242</strain>
    </source>
</reference>
<dbReference type="InterPro" id="IPR013785">
    <property type="entry name" value="Aldolase_TIM"/>
</dbReference>
<accession>A0A242KCU1</accession>
<keyword evidence="5" id="KW-1185">Reference proteome</keyword>